<reference evidence="1" key="1">
    <citation type="journal article" date="2014" name="Int. J. Syst. Evol. Microbiol.">
        <title>Complete genome sequence of Corynebacterium casei LMG S-19264T (=DSM 44701T), isolated from a smear-ripened cheese.</title>
        <authorList>
            <consortium name="US DOE Joint Genome Institute (JGI-PGF)"/>
            <person name="Walter F."/>
            <person name="Albersmeier A."/>
            <person name="Kalinowski J."/>
            <person name="Ruckert C."/>
        </authorList>
    </citation>
    <scope>NUCLEOTIDE SEQUENCE</scope>
    <source>
        <strain evidence="1">CGMCC 1.15360</strain>
    </source>
</reference>
<dbReference type="CDD" id="cd16320">
    <property type="entry name" value="MraZ_N"/>
    <property type="match status" value="1"/>
</dbReference>
<name>A0A917DNR9_9SPHN</name>
<dbReference type="EMBL" id="BMIP01000001">
    <property type="protein sequence ID" value="GGD55865.1"/>
    <property type="molecule type" value="Genomic_DNA"/>
</dbReference>
<dbReference type="Proteomes" id="UP000612349">
    <property type="component" value="Unassembled WGS sequence"/>
</dbReference>
<dbReference type="InterPro" id="IPR038619">
    <property type="entry name" value="MraZ_sf"/>
</dbReference>
<evidence type="ECO:0000313" key="1">
    <source>
        <dbReference type="EMBL" id="GGD55865.1"/>
    </source>
</evidence>
<sequence length="171" mass="19299">MVASAPFSYRGQGFSLRGEKGRFVLPPSFRKVIRESSDDQRTLCLSKHERFDCLTGFGLSRLPQLDAQLDREEDRAYQAGRDFDRDTRSAQLFGFAEVPFDDSGRFIMPDYIVELGHVGEQLYFHGGGQFFTVWNPEKLFEMGPEWEAAKAACKAMMADSAKGPAKGRGRK</sequence>
<gene>
    <name evidence="1" type="ORF">GCM10010990_01290</name>
</gene>
<dbReference type="AlphaFoldDB" id="A0A917DNR9"/>
<dbReference type="InterPro" id="IPR035642">
    <property type="entry name" value="MraZ_N"/>
</dbReference>
<reference evidence="1" key="2">
    <citation type="submission" date="2020-09" db="EMBL/GenBank/DDBJ databases">
        <authorList>
            <person name="Sun Q."/>
            <person name="Zhou Y."/>
        </authorList>
    </citation>
    <scope>NUCLEOTIDE SEQUENCE</scope>
    <source>
        <strain evidence="1">CGMCC 1.15360</strain>
    </source>
</reference>
<organism evidence="1 2">
    <name type="scientific">Croceicoccus mobilis</name>
    <dbReference type="NCBI Taxonomy" id="1703339"/>
    <lineage>
        <taxon>Bacteria</taxon>
        <taxon>Pseudomonadati</taxon>
        <taxon>Pseudomonadota</taxon>
        <taxon>Alphaproteobacteria</taxon>
        <taxon>Sphingomonadales</taxon>
        <taxon>Erythrobacteraceae</taxon>
        <taxon>Croceicoccus</taxon>
    </lineage>
</organism>
<proteinExistence type="predicted"/>
<comment type="caution">
    <text evidence="1">The sequence shown here is derived from an EMBL/GenBank/DDBJ whole genome shotgun (WGS) entry which is preliminary data.</text>
</comment>
<evidence type="ECO:0008006" key="3">
    <source>
        <dbReference type="Google" id="ProtNLM"/>
    </source>
</evidence>
<dbReference type="Gene3D" id="3.40.1550.20">
    <property type="entry name" value="Transcriptional regulator MraZ domain"/>
    <property type="match status" value="1"/>
</dbReference>
<dbReference type="SUPFAM" id="SSF89447">
    <property type="entry name" value="AbrB/MazE/MraZ-like"/>
    <property type="match status" value="1"/>
</dbReference>
<dbReference type="InterPro" id="IPR035644">
    <property type="entry name" value="MraZ_C"/>
</dbReference>
<dbReference type="CDD" id="cd16321">
    <property type="entry name" value="MraZ_C"/>
    <property type="match status" value="1"/>
</dbReference>
<protein>
    <recommendedName>
        <fullName evidence="3">Division/cell wall cluster transcriptional repressor MraZ</fullName>
    </recommendedName>
</protein>
<accession>A0A917DNR9</accession>
<evidence type="ECO:0000313" key="2">
    <source>
        <dbReference type="Proteomes" id="UP000612349"/>
    </source>
</evidence>
<dbReference type="InterPro" id="IPR037914">
    <property type="entry name" value="SpoVT-AbrB_sf"/>
</dbReference>
<keyword evidence="2" id="KW-1185">Reference proteome</keyword>